<evidence type="ECO:0000313" key="1">
    <source>
        <dbReference type="EMBL" id="QOV23593.1"/>
    </source>
</evidence>
<dbReference type="EMBL" id="CP063311">
    <property type="protein sequence ID" value="QOV23593.1"/>
    <property type="molecule type" value="Genomic_DNA"/>
</dbReference>
<protein>
    <submittedName>
        <fullName evidence="1">Uncharacterized protein</fullName>
    </submittedName>
</protein>
<name>A0A7S6U6R2_9CYAN</name>
<sequence>MYLMILTGCDSEALLQADREALLLKAIAKRCCKQSEMDFSYIRPKLFKHPLSL</sequence>
<accession>A0A7S6U6R2</accession>
<dbReference type="Proteomes" id="UP000593846">
    <property type="component" value="Chromosome"/>
</dbReference>
<dbReference type="AlphaFoldDB" id="A0A7S6U6R2"/>
<reference evidence="2" key="1">
    <citation type="submission" date="2020-10" db="EMBL/GenBank/DDBJ databases">
        <title>Genome-based taxonomic classification of the species Anabaenopsis elenkinii.</title>
        <authorList>
            <person name="Delbaje E."/>
            <person name="Andreote A.P.D."/>
            <person name="Pellegrinetti T.A."/>
            <person name="Cruz R.B."/>
            <person name="Branco L.H.Z."/>
            <person name="Fiore M.F."/>
        </authorList>
    </citation>
    <scope>NUCLEOTIDE SEQUENCE [LARGE SCALE GENOMIC DNA]</scope>
    <source>
        <strain evidence="2">CCIBt3563</strain>
    </source>
</reference>
<gene>
    <name evidence="1" type="ORF">IM676_04635</name>
</gene>
<proteinExistence type="predicted"/>
<dbReference type="RefSeq" id="WP_200989139.1">
    <property type="nucleotide sequence ID" value="NZ_CP063311.1"/>
</dbReference>
<dbReference type="KEGG" id="aee:IM676_04635"/>
<organism evidence="1 2">
    <name type="scientific">Anabaenopsis elenkinii CCIBt3563</name>
    <dbReference type="NCBI Taxonomy" id="2779889"/>
    <lineage>
        <taxon>Bacteria</taxon>
        <taxon>Bacillati</taxon>
        <taxon>Cyanobacteriota</taxon>
        <taxon>Cyanophyceae</taxon>
        <taxon>Nostocales</taxon>
        <taxon>Nodulariaceae</taxon>
        <taxon>Anabaenopsis</taxon>
    </lineage>
</organism>
<keyword evidence="2" id="KW-1185">Reference proteome</keyword>
<evidence type="ECO:0000313" key="2">
    <source>
        <dbReference type="Proteomes" id="UP000593846"/>
    </source>
</evidence>